<dbReference type="Pfam" id="PF09056">
    <property type="entry name" value="Phospholip_A2_3"/>
    <property type="match status" value="1"/>
</dbReference>
<dbReference type="InterPro" id="IPR036444">
    <property type="entry name" value="PLipase_A2_dom_sf"/>
</dbReference>
<proteinExistence type="predicted"/>
<sequence>MRASRGFRHLTRGAMTIITMALAVVLGAGSAQAIDVRATTDDYLFAKSLAEFGQLRLQRPYDGDLDWSTDGCSSAPDNPFGFELLPACHRHDFGYRNYKRQGRFDSANRLRVDDNFRADMYTRCDSNWACRRIADIYYYAVRTFGGSSASTAKAVDRASAVR</sequence>
<feature type="chain" id="PRO_5045494599" evidence="1">
    <location>
        <begin position="34"/>
        <end position="162"/>
    </location>
</feature>
<evidence type="ECO:0000256" key="1">
    <source>
        <dbReference type="SAM" id="SignalP"/>
    </source>
</evidence>
<reference evidence="2 3" key="1">
    <citation type="submission" date="2024-09" db="EMBL/GenBank/DDBJ databases">
        <authorList>
            <person name="Sun Q."/>
            <person name="Mori K."/>
        </authorList>
    </citation>
    <scope>NUCLEOTIDE SEQUENCE [LARGE SCALE GENOMIC DNA]</scope>
    <source>
        <strain evidence="2 3">TBRC 7907</strain>
    </source>
</reference>
<dbReference type="Proteomes" id="UP001589693">
    <property type="component" value="Unassembled WGS sequence"/>
</dbReference>
<accession>A0ABV6A4Y7</accession>
<dbReference type="InterPro" id="IPR015141">
    <property type="entry name" value="PLipase_A2_prok/fun"/>
</dbReference>
<keyword evidence="1" id="KW-0732">Signal</keyword>
<comment type="caution">
    <text evidence="2">The sequence shown here is derived from an EMBL/GenBank/DDBJ whole genome shotgun (WGS) entry which is preliminary data.</text>
</comment>
<dbReference type="EMBL" id="JBHLZU010000026">
    <property type="protein sequence ID" value="MFB9908227.1"/>
    <property type="molecule type" value="Genomic_DNA"/>
</dbReference>
<dbReference type="Gene3D" id="1.20.90.10">
    <property type="entry name" value="Phospholipase A2 domain"/>
    <property type="match status" value="1"/>
</dbReference>
<gene>
    <name evidence="2" type="ORF">ACFFQA_30205</name>
</gene>
<protein>
    <submittedName>
        <fullName evidence="2">Phospholipase</fullName>
    </submittedName>
</protein>
<keyword evidence="3" id="KW-1185">Reference proteome</keyword>
<dbReference type="SUPFAM" id="SSF48619">
    <property type="entry name" value="Phospholipase A2, PLA2"/>
    <property type="match status" value="1"/>
</dbReference>
<name>A0ABV6A4Y7_9PSEU</name>
<dbReference type="RefSeq" id="WP_377859721.1">
    <property type="nucleotide sequence ID" value="NZ_JBHLZU010000026.1"/>
</dbReference>
<evidence type="ECO:0000313" key="2">
    <source>
        <dbReference type="EMBL" id="MFB9908227.1"/>
    </source>
</evidence>
<feature type="signal peptide" evidence="1">
    <location>
        <begin position="1"/>
        <end position="33"/>
    </location>
</feature>
<organism evidence="2 3">
    <name type="scientific">Allokutzneria oryzae</name>
    <dbReference type="NCBI Taxonomy" id="1378989"/>
    <lineage>
        <taxon>Bacteria</taxon>
        <taxon>Bacillati</taxon>
        <taxon>Actinomycetota</taxon>
        <taxon>Actinomycetes</taxon>
        <taxon>Pseudonocardiales</taxon>
        <taxon>Pseudonocardiaceae</taxon>
        <taxon>Allokutzneria</taxon>
    </lineage>
</organism>
<evidence type="ECO:0000313" key="3">
    <source>
        <dbReference type="Proteomes" id="UP001589693"/>
    </source>
</evidence>